<protein>
    <submittedName>
        <fullName evidence="1">Uncharacterized protein</fullName>
    </submittedName>
</protein>
<name>A0ABW4PF20_9ACTN</name>
<organism evidence="1 2">
    <name type="scientific">Streptomyces desertarenae</name>
    <dbReference type="NCBI Taxonomy" id="2666184"/>
    <lineage>
        <taxon>Bacteria</taxon>
        <taxon>Bacillati</taxon>
        <taxon>Actinomycetota</taxon>
        <taxon>Actinomycetes</taxon>
        <taxon>Kitasatosporales</taxon>
        <taxon>Streptomycetaceae</taxon>
        <taxon>Streptomyces</taxon>
    </lineage>
</organism>
<gene>
    <name evidence="1" type="ORF">ACFSJS_03080</name>
</gene>
<keyword evidence="2" id="KW-1185">Reference proteome</keyword>
<dbReference type="RefSeq" id="WP_380896353.1">
    <property type="nucleotide sequence ID" value="NZ_JBHUFU010000001.1"/>
</dbReference>
<dbReference type="Proteomes" id="UP001597365">
    <property type="component" value="Unassembled WGS sequence"/>
</dbReference>
<proteinExistence type="predicted"/>
<evidence type="ECO:0000313" key="1">
    <source>
        <dbReference type="EMBL" id="MFD1828650.1"/>
    </source>
</evidence>
<comment type="caution">
    <text evidence="1">The sequence shown here is derived from an EMBL/GenBank/DDBJ whole genome shotgun (WGS) entry which is preliminary data.</text>
</comment>
<sequence>MFGNGKRGTTEAVVVLRDSGGILAALERAVAEATAEERPGLERALEIAVREAGAADDASARARWTLRRLEAVGFAGPLDSVHAVKALREAEPSLSLRTAVELTKEAWEAA</sequence>
<reference evidence="2" key="1">
    <citation type="journal article" date="2019" name="Int. J. Syst. Evol. Microbiol.">
        <title>The Global Catalogue of Microorganisms (GCM) 10K type strain sequencing project: providing services to taxonomists for standard genome sequencing and annotation.</title>
        <authorList>
            <consortium name="The Broad Institute Genomics Platform"/>
            <consortium name="The Broad Institute Genome Sequencing Center for Infectious Disease"/>
            <person name="Wu L."/>
            <person name="Ma J."/>
        </authorList>
    </citation>
    <scope>NUCLEOTIDE SEQUENCE [LARGE SCALE GENOMIC DNA]</scope>
    <source>
        <strain evidence="2">CGMCC 4.7455</strain>
    </source>
</reference>
<dbReference type="EMBL" id="JBHUFU010000001">
    <property type="protein sequence ID" value="MFD1828650.1"/>
    <property type="molecule type" value="Genomic_DNA"/>
</dbReference>
<accession>A0ABW4PF20</accession>
<evidence type="ECO:0000313" key="2">
    <source>
        <dbReference type="Proteomes" id="UP001597365"/>
    </source>
</evidence>